<dbReference type="CDD" id="cd07709">
    <property type="entry name" value="flavodiiron_proteins_MBL-fold"/>
    <property type="match status" value="1"/>
</dbReference>
<dbReference type="STRING" id="648996.Theam_0104"/>
<dbReference type="OrthoDB" id="9768433at2"/>
<dbReference type="InterPro" id="IPR001279">
    <property type="entry name" value="Metallo-B-lactamas"/>
</dbReference>
<dbReference type="Gene3D" id="3.60.15.10">
    <property type="entry name" value="Ribonuclease Z/Hydroxyacylglutathione hydrolase-like"/>
    <property type="match status" value="1"/>
</dbReference>
<reference evidence="2" key="1">
    <citation type="submission" date="2011-01" db="EMBL/GenBank/DDBJ databases">
        <title>Complete sequence of chromosome of Thermovibrio ammonificans HB-1.</title>
        <authorList>
            <consortium name="US DOE Joint Genome Institute"/>
            <person name="Lucas S."/>
            <person name="Copeland A."/>
            <person name="Lapidus A."/>
            <person name="Cheng J.-F."/>
            <person name="Goodwin L."/>
            <person name="Pitluck S."/>
            <person name="Davenport K."/>
            <person name="Detter J.C."/>
            <person name="Han C."/>
            <person name="Tapia R."/>
            <person name="Land M."/>
            <person name="Hauser L."/>
            <person name="Kyrpides N."/>
            <person name="Ivanova N."/>
            <person name="Ovchinnikova G."/>
            <person name="Vetriani C."/>
            <person name="Woyke T."/>
        </authorList>
    </citation>
    <scope>NUCLEOTIDE SEQUENCE [LARGE SCALE GENOMIC DNA]</scope>
    <source>
        <strain evidence="2">HB-1</strain>
    </source>
</reference>
<evidence type="ECO:0000313" key="3">
    <source>
        <dbReference type="Proteomes" id="UP000006362"/>
    </source>
</evidence>
<dbReference type="Proteomes" id="UP000006362">
    <property type="component" value="Chromosome"/>
</dbReference>
<dbReference type="KEGG" id="tam:Theam_0104"/>
<dbReference type="eggNOG" id="COG0426">
    <property type="taxonomic scope" value="Bacteria"/>
</dbReference>
<dbReference type="SMART" id="SM00849">
    <property type="entry name" value="Lactamase_B"/>
    <property type="match status" value="1"/>
</dbReference>
<dbReference type="AlphaFoldDB" id="E8T373"/>
<organism evidence="2 3">
    <name type="scientific">Thermovibrio ammonificans (strain DSM 15698 / JCM 12110 / HB-1)</name>
    <dbReference type="NCBI Taxonomy" id="648996"/>
    <lineage>
        <taxon>Bacteria</taxon>
        <taxon>Pseudomonadati</taxon>
        <taxon>Aquificota</taxon>
        <taxon>Aquificia</taxon>
        <taxon>Desulfurobacteriales</taxon>
        <taxon>Desulfurobacteriaceae</taxon>
        <taxon>Thermovibrio</taxon>
    </lineage>
</organism>
<dbReference type="PANTHER" id="PTHR43041">
    <property type="entry name" value="HYDROLASE, METALLO-BETA-LACTAMASE SUPERFAMILY"/>
    <property type="match status" value="1"/>
</dbReference>
<evidence type="ECO:0000259" key="1">
    <source>
        <dbReference type="SMART" id="SM00849"/>
    </source>
</evidence>
<dbReference type="InterPro" id="IPR036866">
    <property type="entry name" value="RibonucZ/Hydroxyglut_hydro"/>
</dbReference>
<keyword evidence="3" id="KW-1185">Reference proteome</keyword>
<dbReference type="HOGENOM" id="CLU_066633_0_0_0"/>
<sequence length="281" mass="31902">MPYYINNYIGKLPDLSSPVILYEEGGHRVAWVGSAEETMFRCNAYLISSVSGSEEVHLLLDAGGNQHFEQVVKRVERLLGDPSKVTHLVFHHQDPDVAGSVSRWLEINPDAVIVTTPRTKVLLPYYSIDPARVKWLDVSTLDDTTIKLPAGGRALFISAPFLHFPDAFVTYDTRSKILFSGDIFAAIQKKWELVVSNWKRHQIEMSYFHIYYMASNKALRFFVNKVKDFPVEAIAPQHGSIIPKELVADAFEFLRTLKCGTDLLYEESPIQEVLDDLIQEV</sequence>
<dbReference type="RefSeq" id="WP_013536864.1">
    <property type="nucleotide sequence ID" value="NC_014926.1"/>
</dbReference>
<protein>
    <submittedName>
        <fullName evidence="2">Beta-lactamase domain protein</fullName>
    </submittedName>
</protein>
<dbReference type="InterPro" id="IPR045761">
    <property type="entry name" value="ODP_dom"/>
</dbReference>
<evidence type="ECO:0000313" key="2">
    <source>
        <dbReference type="EMBL" id="ADU96078.1"/>
    </source>
</evidence>
<proteinExistence type="predicted"/>
<name>E8T373_THEA1</name>
<gene>
    <name evidence="2" type="ordered locus">Theam_0104</name>
</gene>
<dbReference type="EMBL" id="CP002444">
    <property type="protein sequence ID" value="ADU96078.1"/>
    <property type="molecule type" value="Genomic_DNA"/>
</dbReference>
<accession>E8T373</accession>
<dbReference type="SUPFAM" id="SSF56281">
    <property type="entry name" value="Metallo-hydrolase/oxidoreductase"/>
    <property type="match status" value="1"/>
</dbReference>
<feature type="domain" description="Metallo-beta-lactamase" evidence="1">
    <location>
        <begin position="41"/>
        <end position="238"/>
    </location>
</feature>
<dbReference type="Pfam" id="PF19583">
    <property type="entry name" value="ODP"/>
    <property type="match status" value="1"/>
</dbReference>
<dbReference type="PANTHER" id="PTHR43041:SF1">
    <property type="entry name" value="METALLO-BETA-LACTAMASE DOMAIN-CONTAINING PROTEIN"/>
    <property type="match status" value="1"/>
</dbReference>